<sequence>FTEEKFGQAEKTELDAQFENLLARADSTKNWTEKILRQTEVLLQPNPRCALWDSGNAKFRTEELKKCLETKTQLGEEAGETGARSLEGRQRGSGMKEDSPRVTRSVVQEDAGARVEEFLYEKLDRKVPSRVTNGELLAQYMAEAASELGPTTPYGEPVPTARVGGHGLWRESSLPSLLPFSVF</sequence>
<name>A0A6A1QGT3_BALPH</name>
<proteinExistence type="predicted"/>
<dbReference type="InterPro" id="IPR004148">
    <property type="entry name" value="BAR_dom"/>
</dbReference>
<dbReference type="AlphaFoldDB" id="A0A6A1QGT3"/>
<dbReference type="InterPro" id="IPR027267">
    <property type="entry name" value="AH/BAR_dom_sf"/>
</dbReference>
<evidence type="ECO:0000313" key="4">
    <source>
        <dbReference type="Proteomes" id="UP000437017"/>
    </source>
</evidence>
<dbReference type="EMBL" id="SGJD01000083">
    <property type="protein sequence ID" value="KAB0407090.1"/>
    <property type="molecule type" value="Genomic_DNA"/>
</dbReference>
<organism evidence="3 4">
    <name type="scientific">Balaenoptera physalus</name>
    <name type="common">Fin whale</name>
    <name type="synonym">Balaena physalus</name>
    <dbReference type="NCBI Taxonomy" id="9770"/>
    <lineage>
        <taxon>Eukaryota</taxon>
        <taxon>Metazoa</taxon>
        <taxon>Chordata</taxon>
        <taxon>Craniata</taxon>
        <taxon>Vertebrata</taxon>
        <taxon>Euteleostomi</taxon>
        <taxon>Mammalia</taxon>
        <taxon>Eutheria</taxon>
        <taxon>Laurasiatheria</taxon>
        <taxon>Artiodactyla</taxon>
        <taxon>Whippomorpha</taxon>
        <taxon>Cetacea</taxon>
        <taxon>Mysticeti</taxon>
        <taxon>Balaenopteridae</taxon>
        <taxon>Balaenoptera</taxon>
    </lineage>
</organism>
<protein>
    <recommendedName>
        <fullName evidence="2">BAR domain-containing protein</fullName>
    </recommendedName>
</protein>
<comment type="caution">
    <text evidence="3">The sequence shown here is derived from an EMBL/GenBank/DDBJ whole genome shotgun (WGS) entry which is preliminary data.</text>
</comment>
<dbReference type="SUPFAM" id="SSF103657">
    <property type="entry name" value="BAR/IMD domain-like"/>
    <property type="match status" value="2"/>
</dbReference>
<feature type="region of interest" description="Disordered" evidence="1">
    <location>
        <begin position="75"/>
        <end position="107"/>
    </location>
</feature>
<accession>A0A6A1QGT3</accession>
<dbReference type="Proteomes" id="UP000437017">
    <property type="component" value="Unassembled WGS sequence"/>
</dbReference>
<dbReference type="Gene3D" id="1.20.1270.60">
    <property type="entry name" value="Arfaptin homology (AH) domain/BAR domain"/>
    <property type="match status" value="2"/>
</dbReference>
<evidence type="ECO:0000313" key="3">
    <source>
        <dbReference type="EMBL" id="KAB0407090.1"/>
    </source>
</evidence>
<dbReference type="GO" id="GO:0005737">
    <property type="term" value="C:cytoplasm"/>
    <property type="evidence" value="ECO:0007669"/>
    <property type="project" value="InterPro"/>
</dbReference>
<keyword evidence="4" id="KW-1185">Reference proteome</keyword>
<gene>
    <name evidence="3" type="ORF">E2I00_004246</name>
</gene>
<feature type="compositionally biased region" description="Basic and acidic residues" evidence="1">
    <location>
        <begin position="86"/>
        <end position="101"/>
    </location>
</feature>
<feature type="non-terminal residue" evidence="3">
    <location>
        <position position="1"/>
    </location>
</feature>
<dbReference type="Pfam" id="PF03114">
    <property type="entry name" value="BAR"/>
    <property type="match status" value="1"/>
</dbReference>
<reference evidence="3 4" key="1">
    <citation type="journal article" date="2019" name="PLoS ONE">
        <title>Genomic analyses reveal an absence of contemporary introgressive admixture between fin whales and blue whales, despite known hybrids.</title>
        <authorList>
            <person name="Westbury M.V."/>
            <person name="Petersen B."/>
            <person name="Lorenzen E.D."/>
        </authorList>
    </citation>
    <scope>NUCLEOTIDE SEQUENCE [LARGE SCALE GENOMIC DNA]</scope>
    <source>
        <strain evidence="3">FinWhale-01</strain>
    </source>
</reference>
<dbReference type="OrthoDB" id="14167at2759"/>
<evidence type="ECO:0000256" key="1">
    <source>
        <dbReference type="SAM" id="MobiDB-lite"/>
    </source>
</evidence>
<feature type="domain" description="BAR" evidence="2">
    <location>
        <begin position="2"/>
        <end position="81"/>
    </location>
</feature>
<evidence type="ECO:0000259" key="2">
    <source>
        <dbReference type="Pfam" id="PF03114"/>
    </source>
</evidence>